<organism evidence="3 4">
    <name type="scientific">Faecalimonas umbilicata</name>
    <dbReference type="NCBI Taxonomy" id="1912855"/>
    <lineage>
        <taxon>Bacteria</taxon>
        <taxon>Bacillati</taxon>
        <taxon>Bacillota</taxon>
        <taxon>Clostridia</taxon>
        <taxon>Lachnospirales</taxon>
        <taxon>Lachnospiraceae</taxon>
        <taxon>Faecalimonas</taxon>
    </lineage>
</organism>
<proteinExistence type="predicted"/>
<keyword evidence="5" id="KW-1185">Reference proteome</keyword>
<dbReference type="Proteomes" id="UP000294613">
    <property type="component" value="Unassembled WGS sequence"/>
</dbReference>
<evidence type="ECO:0000256" key="1">
    <source>
        <dbReference type="SAM" id="Phobius"/>
    </source>
</evidence>
<dbReference type="EMBL" id="BHEO01000002">
    <property type="protein sequence ID" value="GBU03808.1"/>
    <property type="molecule type" value="Genomic_DNA"/>
</dbReference>
<reference evidence="2 5" key="1">
    <citation type="journal article" date="2018" name="Int. J. Syst. Evol. Microbiol.">
        <title>Draft Genome Sequence of Faecalimonas umbilicata JCM 30896T, an Acetate-Producing Bacterium Isolated from Human Feces.</title>
        <authorList>
            <person name="Sakamoto M."/>
            <person name="Ikeyama N."/>
            <person name="Yuki M."/>
            <person name="Ohkuma M."/>
        </authorList>
    </citation>
    <scope>NUCLEOTIDE SEQUENCE [LARGE SCALE GENOMIC DNA]</scope>
    <source>
        <strain evidence="2 5">EGH7</strain>
    </source>
</reference>
<dbReference type="InterPro" id="IPR010001">
    <property type="entry name" value="BofA"/>
</dbReference>
<dbReference type="AlphaFoldDB" id="A0A4R3JEU6"/>
<evidence type="ECO:0000313" key="3">
    <source>
        <dbReference type="EMBL" id="TCS64422.1"/>
    </source>
</evidence>
<evidence type="ECO:0000313" key="2">
    <source>
        <dbReference type="EMBL" id="GBU03808.1"/>
    </source>
</evidence>
<protein>
    <submittedName>
        <fullName evidence="3">Inhibitor of the pro-sigma K processing machinery</fullName>
    </submittedName>
</protein>
<feature type="transmembrane region" description="Helical" evidence="1">
    <location>
        <begin position="12"/>
        <end position="31"/>
    </location>
</feature>
<reference evidence="3 4" key="2">
    <citation type="submission" date="2019-03" db="EMBL/GenBank/DDBJ databases">
        <title>Genomic Encyclopedia of Type Strains, Phase IV (KMG-IV): sequencing the most valuable type-strain genomes for metagenomic binning, comparative biology and taxonomic classification.</title>
        <authorList>
            <person name="Goeker M."/>
        </authorList>
    </citation>
    <scope>NUCLEOTIDE SEQUENCE [LARGE SCALE GENOMIC DNA]</scope>
    <source>
        <strain evidence="3 4">DSM 103426</strain>
    </source>
</reference>
<feature type="transmembrane region" description="Helical" evidence="1">
    <location>
        <begin position="43"/>
        <end position="66"/>
    </location>
</feature>
<dbReference type="RefSeq" id="WP_008977161.1">
    <property type="nucleotide sequence ID" value="NZ_AP031411.1"/>
</dbReference>
<evidence type="ECO:0000313" key="4">
    <source>
        <dbReference type="Proteomes" id="UP000294613"/>
    </source>
</evidence>
<name>A0A4R3JEU6_9FIRM</name>
<keyword evidence="1" id="KW-0472">Membrane</keyword>
<dbReference type="Pfam" id="PF07441">
    <property type="entry name" value="BofA"/>
    <property type="match status" value="1"/>
</dbReference>
<dbReference type="Proteomes" id="UP000702954">
    <property type="component" value="Unassembled WGS sequence"/>
</dbReference>
<gene>
    <name evidence="3" type="ORF">EDD74_12631</name>
    <name evidence="2" type="ORF">FAEUMB_03490</name>
</gene>
<evidence type="ECO:0000313" key="5">
    <source>
        <dbReference type="Proteomes" id="UP000702954"/>
    </source>
</evidence>
<keyword evidence="1" id="KW-0812">Transmembrane</keyword>
<keyword evidence="1" id="KW-1133">Transmembrane helix</keyword>
<accession>A0A4R3JEU6</accession>
<dbReference type="EMBL" id="SLZV01000026">
    <property type="protein sequence ID" value="TCS64422.1"/>
    <property type="molecule type" value="Genomic_DNA"/>
</dbReference>
<sequence length="69" mass="7301">MDENRSSIVVNFIVRAVIGLGVIFFTNEILASRGISVAVGLNGLSLLTSGTLGLPGVCLLYGILFYQNL</sequence>
<dbReference type="GeneID" id="97508195"/>
<comment type="caution">
    <text evidence="3">The sequence shown here is derived from an EMBL/GenBank/DDBJ whole genome shotgun (WGS) entry which is preliminary data.</text>
</comment>